<dbReference type="Gene3D" id="3.20.20.330">
    <property type="entry name" value="Homocysteine-binding-like domain"/>
    <property type="match status" value="1"/>
</dbReference>
<dbReference type="GO" id="GO:0008168">
    <property type="term" value="F:methyltransferase activity"/>
    <property type="evidence" value="ECO:0007669"/>
    <property type="project" value="UniProtKB-KW"/>
</dbReference>
<evidence type="ECO:0000256" key="1">
    <source>
        <dbReference type="ARBA" id="ARBA00022603"/>
    </source>
</evidence>
<reference evidence="4" key="1">
    <citation type="submission" date="2018-05" db="EMBL/GenBank/DDBJ databases">
        <authorList>
            <person name="Lanie J.A."/>
            <person name="Ng W.-L."/>
            <person name="Kazmierczak K.M."/>
            <person name="Andrzejewski T.M."/>
            <person name="Davidsen T.M."/>
            <person name="Wayne K.J."/>
            <person name="Tettelin H."/>
            <person name="Glass J.I."/>
            <person name="Rusch D."/>
            <person name="Podicherti R."/>
            <person name="Tsui H.-C.T."/>
            <person name="Winkler M.E."/>
        </authorList>
    </citation>
    <scope>NUCLEOTIDE SEQUENCE</scope>
</reference>
<sequence>MKKKNIKPRIMDGAMGTELIRRGVNLPLPIWSGDANLSHPKNVFQIHQDYENAGADILTTNTFRTTPRTYLKTGYSKLDAIDRAFKSLNAAVSLARRAAKNEKTIIVGSIAPLEDCYSPELFPGFSSAVKEFSQLSDWMENGGVDILLFETMGCLEEIKAAVSAVSLINIPYWISIILKDKNHLLDGTDLKILIEYLGNNNVDTILINCTLIDILTDAIKVLNKLWSGSWGVYPNTGVSMPSKNGHIAEMVSDDEFSVTIKRYADMGANIVGACCGSTPETIGQIKKTLKHGSI</sequence>
<evidence type="ECO:0000313" key="4">
    <source>
        <dbReference type="EMBL" id="SVA48651.1"/>
    </source>
</evidence>
<dbReference type="PROSITE" id="PS50970">
    <property type="entry name" value="HCY"/>
    <property type="match status" value="1"/>
</dbReference>
<dbReference type="SUPFAM" id="SSF82282">
    <property type="entry name" value="Homocysteine S-methyltransferase"/>
    <property type="match status" value="1"/>
</dbReference>
<keyword evidence="1" id="KW-0489">Methyltransferase</keyword>
<dbReference type="AlphaFoldDB" id="A0A381W8N6"/>
<proteinExistence type="predicted"/>
<feature type="domain" description="Hcy-binding" evidence="3">
    <location>
        <begin position="1"/>
        <end position="289"/>
    </location>
</feature>
<dbReference type="GO" id="GO:0032259">
    <property type="term" value="P:methylation"/>
    <property type="evidence" value="ECO:0007669"/>
    <property type="project" value="UniProtKB-KW"/>
</dbReference>
<dbReference type="PANTHER" id="PTHR11103">
    <property type="entry name" value="SLR1189 PROTEIN"/>
    <property type="match status" value="1"/>
</dbReference>
<dbReference type="EMBL" id="UINC01010982">
    <property type="protein sequence ID" value="SVA48651.1"/>
    <property type="molecule type" value="Genomic_DNA"/>
</dbReference>
<dbReference type="PANTHER" id="PTHR11103:SF18">
    <property type="entry name" value="SLR1189 PROTEIN"/>
    <property type="match status" value="1"/>
</dbReference>
<evidence type="ECO:0000259" key="3">
    <source>
        <dbReference type="PROSITE" id="PS50970"/>
    </source>
</evidence>
<accession>A0A381W8N6</accession>
<organism evidence="4">
    <name type="scientific">marine metagenome</name>
    <dbReference type="NCBI Taxonomy" id="408172"/>
    <lineage>
        <taxon>unclassified sequences</taxon>
        <taxon>metagenomes</taxon>
        <taxon>ecological metagenomes</taxon>
    </lineage>
</organism>
<gene>
    <name evidence="4" type="ORF">METZ01_LOCUS101505</name>
</gene>
<name>A0A381W8N6_9ZZZZ</name>
<dbReference type="InterPro" id="IPR036589">
    <property type="entry name" value="HCY_dom_sf"/>
</dbReference>
<dbReference type="Pfam" id="PF02574">
    <property type="entry name" value="S-methyl_trans"/>
    <property type="match status" value="1"/>
</dbReference>
<dbReference type="GO" id="GO:0009086">
    <property type="term" value="P:methionine biosynthetic process"/>
    <property type="evidence" value="ECO:0007669"/>
    <property type="project" value="InterPro"/>
</dbReference>
<dbReference type="GO" id="GO:0008270">
    <property type="term" value="F:zinc ion binding"/>
    <property type="evidence" value="ECO:0007669"/>
    <property type="project" value="InterPro"/>
</dbReference>
<keyword evidence="2" id="KW-0808">Transferase</keyword>
<dbReference type="InterPro" id="IPR003726">
    <property type="entry name" value="HCY_dom"/>
</dbReference>
<protein>
    <recommendedName>
        <fullName evidence="3">Hcy-binding domain-containing protein</fullName>
    </recommendedName>
</protein>
<evidence type="ECO:0000256" key="2">
    <source>
        <dbReference type="ARBA" id="ARBA00022679"/>
    </source>
</evidence>